<reference evidence="1" key="1">
    <citation type="submission" date="2022-11" db="EMBL/GenBank/DDBJ databases">
        <title>Genome Sequence of Boeremia exigua.</title>
        <authorList>
            <person name="Buettner E."/>
        </authorList>
    </citation>
    <scope>NUCLEOTIDE SEQUENCE</scope>
    <source>
        <strain evidence="1">CU02</strain>
    </source>
</reference>
<dbReference type="EMBL" id="JAPHNI010000482">
    <property type="protein sequence ID" value="KAJ8110607.1"/>
    <property type="molecule type" value="Genomic_DNA"/>
</dbReference>
<organism evidence="1 2">
    <name type="scientific">Boeremia exigua</name>
    <dbReference type="NCBI Taxonomy" id="749465"/>
    <lineage>
        <taxon>Eukaryota</taxon>
        <taxon>Fungi</taxon>
        <taxon>Dikarya</taxon>
        <taxon>Ascomycota</taxon>
        <taxon>Pezizomycotina</taxon>
        <taxon>Dothideomycetes</taxon>
        <taxon>Pleosporomycetidae</taxon>
        <taxon>Pleosporales</taxon>
        <taxon>Pleosporineae</taxon>
        <taxon>Didymellaceae</taxon>
        <taxon>Boeremia</taxon>
    </lineage>
</organism>
<name>A0ACC2I5I7_9PLEO</name>
<evidence type="ECO:0000313" key="2">
    <source>
        <dbReference type="Proteomes" id="UP001153331"/>
    </source>
</evidence>
<evidence type="ECO:0000313" key="1">
    <source>
        <dbReference type="EMBL" id="KAJ8110607.1"/>
    </source>
</evidence>
<dbReference type="Proteomes" id="UP001153331">
    <property type="component" value="Unassembled WGS sequence"/>
</dbReference>
<comment type="caution">
    <text evidence="1">The sequence shown here is derived from an EMBL/GenBank/DDBJ whole genome shotgun (WGS) entry which is preliminary data.</text>
</comment>
<accession>A0ACC2I5I7</accession>
<keyword evidence="2" id="KW-1185">Reference proteome</keyword>
<protein>
    <submittedName>
        <fullName evidence="1">Uncharacterized protein</fullName>
    </submittedName>
</protein>
<proteinExistence type="predicted"/>
<gene>
    <name evidence="1" type="ORF">OPT61_g6592</name>
</gene>
<sequence length="140" mass="15753">MATKSICPEAIPRTTFSISQDEEQVQTSQRFDPSLSIADRGDVDKENLELSKAHRNKHAINNDSLLSSTERTPLMDVTEEVVSGPRSLSSALVEIANLERELEASKSKNQKLKRKNRKLRGELVAYKDALYQVEKDAGYF</sequence>